<dbReference type="InterPro" id="IPR011470">
    <property type="entry name" value="DUF1576"/>
</dbReference>
<name>N9XTU6_9CLOT</name>
<evidence type="ECO:0000313" key="3">
    <source>
        <dbReference type="Proteomes" id="UP000013097"/>
    </source>
</evidence>
<protein>
    <recommendedName>
        <fullName evidence="4">DUF1576 domain-containing protein</fullName>
    </recommendedName>
</protein>
<keyword evidence="3" id="KW-1185">Reference proteome</keyword>
<evidence type="ECO:0000313" key="2">
    <source>
        <dbReference type="EMBL" id="ENZ03113.1"/>
    </source>
</evidence>
<keyword evidence="1" id="KW-0472">Membrane</keyword>
<dbReference type="Proteomes" id="UP000013097">
    <property type="component" value="Unassembled WGS sequence"/>
</dbReference>
<accession>N9XTU6</accession>
<feature type="transmembrane region" description="Helical" evidence="1">
    <location>
        <begin position="88"/>
        <end position="105"/>
    </location>
</feature>
<dbReference type="Pfam" id="PF07613">
    <property type="entry name" value="DUF1576"/>
    <property type="match status" value="2"/>
</dbReference>
<feature type="transmembrane region" description="Helical" evidence="1">
    <location>
        <begin position="186"/>
        <end position="204"/>
    </location>
</feature>
<reference evidence="2 3" key="1">
    <citation type="submission" date="2013-01" db="EMBL/GenBank/DDBJ databases">
        <title>The Genome Sequence of Clostridium colicanis 209318.</title>
        <authorList>
            <consortium name="The Broad Institute Genome Sequencing Platform"/>
            <person name="Earl A."/>
            <person name="Ward D."/>
            <person name="Feldgarden M."/>
            <person name="Gevers D."/>
            <person name="Courvalin P."/>
            <person name="Lambert T."/>
            <person name="Walker B."/>
            <person name="Young S.K."/>
            <person name="Zeng Q."/>
            <person name="Gargeya S."/>
            <person name="Fitzgerald M."/>
            <person name="Haas B."/>
            <person name="Abouelleil A."/>
            <person name="Alvarado L."/>
            <person name="Arachchi H.M."/>
            <person name="Berlin A.M."/>
            <person name="Chapman S.B."/>
            <person name="Dewar J."/>
            <person name="Goldberg J."/>
            <person name="Griggs A."/>
            <person name="Gujja S."/>
            <person name="Hansen M."/>
            <person name="Howarth C."/>
            <person name="Imamovic A."/>
            <person name="Larimer J."/>
            <person name="McCowan C."/>
            <person name="Murphy C."/>
            <person name="Neiman D."/>
            <person name="Pearson M."/>
            <person name="Priest M."/>
            <person name="Roberts A."/>
            <person name="Saif S."/>
            <person name="Shea T."/>
            <person name="Sisk P."/>
            <person name="Sykes S."/>
            <person name="Wortman J."/>
            <person name="Nusbaum C."/>
            <person name="Birren B."/>
        </authorList>
    </citation>
    <scope>NUCLEOTIDE SEQUENCE [LARGE SCALE GENOMIC DNA]</scope>
    <source>
        <strain evidence="2 3">209318</strain>
    </source>
</reference>
<dbReference type="EMBL" id="AGYT01000007">
    <property type="protein sequence ID" value="ENZ03113.1"/>
    <property type="molecule type" value="Genomic_DNA"/>
</dbReference>
<feature type="transmembrane region" description="Helical" evidence="1">
    <location>
        <begin position="154"/>
        <end position="174"/>
    </location>
</feature>
<dbReference type="HOGENOM" id="CLU_031185_0_0_9"/>
<feature type="transmembrane region" description="Helical" evidence="1">
    <location>
        <begin position="274"/>
        <end position="292"/>
    </location>
</feature>
<dbReference type="eggNOG" id="ENOG502Z7MK">
    <property type="taxonomic scope" value="Bacteria"/>
</dbReference>
<feature type="transmembrane region" description="Helical" evidence="1">
    <location>
        <begin position="299"/>
        <end position="316"/>
    </location>
</feature>
<keyword evidence="1" id="KW-0812">Transmembrane</keyword>
<feature type="transmembrane region" description="Helical" evidence="1">
    <location>
        <begin position="224"/>
        <end position="244"/>
    </location>
</feature>
<organism evidence="2 3">
    <name type="scientific">Clostridium thermobutyricum</name>
    <dbReference type="NCBI Taxonomy" id="29372"/>
    <lineage>
        <taxon>Bacteria</taxon>
        <taxon>Bacillati</taxon>
        <taxon>Bacillota</taxon>
        <taxon>Clostridia</taxon>
        <taxon>Eubacteriales</taxon>
        <taxon>Clostridiaceae</taxon>
        <taxon>Clostridium</taxon>
    </lineage>
</organism>
<comment type="caution">
    <text evidence="2">The sequence shown here is derived from an EMBL/GenBank/DDBJ whole genome shotgun (WGS) entry which is preliminary data.</text>
</comment>
<sequence>MLKKKNFFRPYKILLVMYLFFLIAALLISSPSEILNGLKKILLAPDILITDYIAVGGISSALFNAGITSIISILMLIRLEIKPNGSTIMALFLMTGFAFFGKNLLNIWPIMFGVYLFSKYQKQPLLNYSLVMLLSTALAPTVSQLSFTYDNIPLGMILGAIIGVITGFILTPIASHCILAHSGYNLYNIGFAGGLIATLLMSILRSFGIDFDSRLLWHTGSNKFLLFFMMFISIYLISVGIYFGKDNIKKLNNLSNQSGKLVSDFYLLYGDTTYINMGILGLFSTLFLLLIGGDLNGPTLGGIFNIIGFGCFGKHLKNITPILIGATLAALININPLTSPSIILAILFSTCLAPIAGKFGFWVGILAGFLHVCLGVNVGYLHGGLNLYNNGFAGGLVAMILVPLITTFKREVRQDEF</sequence>
<feature type="transmembrane region" description="Helical" evidence="1">
    <location>
        <begin position="12"/>
        <end position="32"/>
    </location>
</feature>
<feature type="transmembrane region" description="Helical" evidence="1">
    <location>
        <begin position="359"/>
        <end position="381"/>
    </location>
</feature>
<dbReference type="AlphaFoldDB" id="N9XTU6"/>
<feature type="transmembrane region" description="Helical" evidence="1">
    <location>
        <begin position="52"/>
        <end position="76"/>
    </location>
</feature>
<proteinExistence type="predicted"/>
<dbReference type="PATRIC" id="fig|999411.4.peg.283"/>
<gene>
    <name evidence="2" type="ORF">HMPREF1092_00299</name>
</gene>
<evidence type="ECO:0008006" key="4">
    <source>
        <dbReference type="Google" id="ProtNLM"/>
    </source>
</evidence>
<evidence type="ECO:0000256" key="1">
    <source>
        <dbReference type="SAM" id="Phobius"/>
    </source>
</evidence>
<feature type="transmembrane region" description="Helical" evidence="1">
    <location>
        <begin position="322"/>
        <end position="347"/>
    </location>
</feature>
<feature type="transmembrane region" description="Helical" evidence="1">
    <location>
        <begin position="387"/>
        <end position="408"/>
    </location>
</feature>
<keyword evidence="1" id="KW-1133">Transmembrane helix</keyword>